<accession>A0ABR3Y606</accession>
<organism evidence="2 3">
    <name type="scientific">Paecilomyces lecythidis</name>
    <dbReference type="NCBI Taxonomy" id="3004212"/>
    <lineage>
        <taxon>Eukaryota</taxon>
        <taxon>Fungi</taxon>
        <taxon>Dikarya</taxon>
        <taxon>Ascomycota</taxon>
        <taxon>Pezizomycotina</taxon>
        <taxon>Eurotiomycetes</taxon>
        <taxon>Eurotiomycetidae</taxon>
        <taxon>Eurotiales</taxon>
        <taxon>Thermoascaceae</taxon>
        <taxon>Paecilomyces</taxon>
    </lineage>
</organism>
<gene>
    <name evidence="2" type="ORF">Plec18167_002724</name>
</gene>
<protein>
    <recommendedName>
        <fullName evidence="4">Myb-like domain-containing protein</fullName>
    </recommendedName>
</protein>
<evidence type="ECO:0000313" key="3">
    <source>
        <dbReference type="Proteomes" id="UP001583193"/>
    </source>
</evidence>
<evidence type="ECO:0000313" key="2">
    <source>
        <dbReference type="EMBL" id="KAL1883716.1"/>
    </source>
</evidence>
<dbReference type="Proteomes" id="UP001583193">
    <property type="component" value="Unassembled WGS sequence"/>
</dbReference>
<dbReference type="EMBL" id="JAVDPF010000005">
    <property type="protein sequence ID" value="KAL1883716.1"/>
    <property type="molecule type" value="Genomic_DNA"/>
</dbReference>
<keyword evidence="3" id="KW-1185">Reference proteome</keyword>
<evidence type="ECO:0008006" key="4">
    <source>
        <dbReference type="Google" id="ProtNLM"/>
    </source>
</evidence>
<name>A0ABR3Y606_9EURO</name>
<proteinExistence type="predicted"/>
<comment type="caution">
    <text evidence="2">The sequence shown here is derived from an EMBL/GenBank/DDBJ whole genome shotgun (WGS) entry which is preliminary data.</text>
</comment>
<reference evidence="2 3" key="1">
    <citation type="journal article" date="2024" name="IMA Fungus">
        <title>IMA Genome - F19 : A genome assembly and annotation guide to empower mycologists, including annotated draft genome sequences of Ceratocystis pirilliformis, Diaporthe australafricana, Fusarium ophioides, Paecilomyces lecythidis, and Sporothrix stenoceras.</title>
        <authorList>
            <person name="Aylward J."/>
            <person name="Wilson A.M."/>
            <person name="Visagie C.M."/>
            <person name="Spraker J."/>
            <person name="Barnes I."/>
            <person name="Buitendag C."/>
            <person name="Ceriani C."/>
            <person name="Del Mar Angel L."/>
            <person name="du Plessis D."/>
            <person name="Fuchs T."/>
            <person name="Gasser K."/>
            <person name="Kramer D."/>
            <person name="Li W."/>
            <person name="Munsamy K."/>
            <person name="Piso A."/>
            <person name="Price J.L."/>
            <person name="Sonnekus B."/>
            <person name="Thomas C."/>
            <person name="van der Nest A."/>
            <person name="van Dijk A."/>
            <person name="van Heerden A."/>
            <person name="van Vuuren N."/>
            <person name="Yilmaz N."/>
            <person name="Duong T.A."/>
            <person name="van der Merwe N.A."/>
            <person name="Wingfield M.J."/>
            <person name="Wingfield B.D."/>
        </authorList>
    </citation>
    <scope>NUCLEOTIDE SEQUENCE [LARGE SCALE GENOMIC DNA]</scope>
    <source>
        <strain evidence="2 3">CMW 18167</strain>
    </source>
</reference>
<evidence type="ECO:0000256" key="1">
    <source>
        <dbReference type="SAM" id="MobiDB-lite"/>
    </source>
</evidence>
<sequence length="196" mass="22095">MDDTYIKDEMESDLGVAPTDLMVQVQVPETPRKRGRKRGSEIPGTPTPVKKTKATPEKGTPKKGATRPIPASFEEAGPEDRLLIQMKDKENKTWAEIREAWESLTGLQVGGSTLQVRYARLKANFFTWTAQDEASLLEAKKEIDEKMEQERWHRIADAIETKSGNKFPAAAVQKKFKELSKRSCTFASILREDDDA</sequence>
<feature type="region of interest" description="Disordered" evidence="1">
    <location>
        <begin position="1"/>
        <end position="77"/>
    </location>
</feature>